<accession>A0A8H7SM25</accession>
<sequence length="357" mass="41837">MSEQYRKNIERKAEASTAMLRSNQKLLDKHMSFCPKNIVKVYDKRQLEWNDVKLMPQSTQENWLLMKDGKSLGNESIQQYVKAVIDLHNQHRRNNSFIPYIKVRGPLRKNNVIGCRDRLCFVLDHSILGHSQTTLGTQFADLYSMKMLQVDVTPIIALVITINFSKSNRYGKVKSFQTFSWCQIVSSDQQSLAERWVDNRTMGNYNISLPMQTVKGLVGFDPIVDYWINKFNDKDHVQEDKSGPNSFFPIVSNQCYYLNRNIVMISNVWREYNVSLSGCPAVKDLEQTHGTKWRKPEHESRYFSRRKEMYKAIENKVENENISNEESARRLEEIRKRLAISIDQLMLKIKKESTTNF</sequence>
<dbReference type="GO" id="GO:0000978">
    <property type="term" value="F:RNA polymerase II cis-regulatory region sequence-specific DNA binding"/>
    <property type="evidence" value="ECO:0007669"/>
    <property type="project" value="TreeGrafter"/>
</dbReference>
<evidence type="ECO:0000259" key="1">
    <source>
        <dbReference type="Pfam" id="PF12550"/>
    </source>
</evidence>
<dbReference type="AlphaFoldDB" id="A0A8H7SM25"/>
<proteinExistence type="predicted"/>
<evidence type="ECO:0000313" key="3">
    <source>
        <dbReference type="Proteomes" id="UP000613177"/>
    </source>
</evidence>
<keyword evidence="3" id="KW-1185">Reference proteome</keyword>
<dbReference type="Pfam" id="PF12550">
    <property type="entry name" value="GCR1_C"/>
    <property type="match status" value="1"/>
</dbReference>
<name>A0A8H7SM25_9FUNG</name>
<evidence type="ECO:0000313" key="2">
    <source>
        <dbReference type="EMBL" id="KAG2230776.1"/>
    </source>
</evidence>
<dbReference type="GO" id="GO:0060963">
    <property type="term" value="P:positive regulation of ribosomal protein gene transcription by RNA polymerase II"/>
    <property type="evidence" value="ECO:0007669"/>
    <property type="project" value="TreeGrafter"/>
</dbReference>
<dbReference type="PANTHER" id="PTHR37784:SF4">
    <property type="entry name" value="TRANSCRIPTION FACTOR-LIKE PROTEIN EUC1"/>
    <property type="match status" value="1"/>
</dbReference>
<gene>
    <name evidence="2" type="ORF">INT48_001678</name>
</gene>
<dbReference type="GO" id="GO:0000981">
    <property type="term" value="F:DNA-binding transcription factor activity, RNA polymerase II-specific"/>
    <property type="evidence" value="ECO:0007669"/>
    <property type="project" value="TreeGrafter"/>
</dbReference>
<organism evidence="2 3">
    <name type="scientific">Thamnidium elegans</name>
    <dbReference type="NCBI Taxonomy" id="101142"/>
    <lineage>
        <taxon>Eukaryota</taxon>
        <taxon>Fungi</taxon>
        <taxon>Fungi incertae sedis</taxon>
        <taxon>Mucoromycota</taxon>
        <taxon>Mucoromycotina</taxon>
        <taxon>Mucoromycetes</taxon>
        <taxon>Mucorales</taxon>
        <taxon>Mucorineae</taxon>
        <taxon>Mucoraceae</taxon>
        <taxon>Thamnidium</taxon>
    </lineage>
</organism>
<protein>
    <recommendedName>
        <fullName evidence="1">Transcription activator GCR1-like domain-containing protein</fullName>
    </recommendedName>
</protein>
<dbReference type="InterPro" id="IPR022210">
    <property type="entry name" value="TF_GCR1-like"/>
</dbReference>
<dbReference type="InterPro" id="IPR052146">
    <property type="entry name" value="HOT1"/>
</dbReference>
<dbReference type="PANTHER" id="PTHR37784">
    <property type="entry name" value="PROTEIN MSN1"/>
    <property type="match status" value="1"/>
</dbReference>
<comment type="caution">
    <text evidence="2">The sequence shown here is derived from an EMBL/GenBank/DDBJ whole genome shotgun (WGS) entry which is preliminary data.</text>
</comment>
<dbReference type="EMBL" id="JAEPRE010000184">
    <property type="protein sequence ID" value="KAG2230776.1"/>
    <property type="molecule type" value="Genomic_DNA"/>
</dbReference>
<dbReference type="Proteomes" id="UP000613177">
    <property type="component" value="Unassembled WGS sequence"/>
</dbReference>
<feature type="domain" description="Transcription activator GCR1-like" evidence="1">
    <location>
        <begin position="256"/>
        <end position="335"/>
    </location>
</feature>
<reference evidence="2" key="1">
    <citation type="submission" date="2021-01" db="EMBL/GenBank/DDBJ databases">
        <title>Metabolic potential, ecology and presence of endohyphal bacteria is reflected in genomic diversity of Mucoromycotina.</title>
        <authorList>
            <person name="Muszewska A."/>
            <person name="Okrasinska A."/>
            <person name="Steczkiewicz K."/>
            <person name="Drgas O."/>
            <person name="Orlowska M."/>
            <person name="Perlinska-Lenart U."/>
            <person name="Aleksandrzak-Piekarczyk T."/>
            <person name="Szatraj K."/>
            <person name="Zielenkiewicz U."/>
            <person name="Pilsyk S."/>
            <person name="Malc E."/>
            <person name="Mieczkowski P."/>
            <person name="Kruszewska J.S."/>
            <person name="Biernat P."/>
            <person name="Pawlowska J."/>
        </authorList>
    </citation>
    <scope>NUCLEOTIDE SEQUENCE</scope>
    <source>
        <strain evidence="2">WA0000018081</strain>
    </source>
</reference>